<accession>A0A412GWS8</accession>
<dbReference type="EMBL" id="QRUU01000006">
    <property type="protein sequence ID" value="RGR99407.1"/>
    <property type="molecule type" value="Genomic_DNA"/>
</dbReference>
<name>A0A412GWS8_9BACT</name>
<dbReference type="Proteomes" id="UP000285864">
    <property type="component" value="Unassembled WGS sequence"/>
</dbReference>
<evidence type="ECO:0008006" key="3">
    <source>
        <dbReference type="Google" id="ProtNLM"/>
    </source>
</evidence>
<proteinExistence type="predicted"/>
<sequence length="253" mass="28429">MILNCHTINVCMKKYLILLLTFLCVTSVYARKGYDRNIKPSLFVPKGSWMGGVTFSYTELTGDNYKLLILDDVNGEGYTFKVSPYAGYFFRDNMAAGVRLNYNRTYADIGNVNLDLGDDLTFDISDYKYLEHEYTAAGFLRTYMGLGNSKVFGFFNELRLTYGYGQGKTLSGSDEKATGTYQTSHRLQIGAAPGLTAFVTNNMAVEVSINVVGLDFKWIEQTTNQVEHGSYRQSSADFKINIFSINIGICTYF</sequence>
<dbReference type="AlphaFoldDB" id="A0A412GWS8"/>
<evidence type="ECO:0000313" key="1">
    <source>
        <dbReference type="EMBL" id="RGR99407.1"/>
    </source>
</evidence>
<comment type="caution">
    <text evidence="1">The sequence shown here is derived from an EMBL/GenBank/DDBJ whole genome shotgun (WGS) entry which is preliminary data.</text>
</comment>
<evidence type="ECO:0000313" key="2">
    <source>
        <dbReference type="Proteomes" id="UP000285864"/>
    </source>
</evidence>
<organism evidence="1 2">
    <name type="scientific">Phocaeicola coprocola</name>
    <dbReference type="NCBI Taxonomy" id="310298"/>
    <lineage>
        <taxon>Bacteria</taxon>
        <taxon>Pseudomonadati</taxon>
        <taxon>Bacteroidota</taxon>
        <taxon>Bacteroidia</taxon>
        <taxon>Bacteroidales</taxon>
        <taxon>Bacteroidaceae</taxon>
        <taxon>Phocaeicola</taxon>
    </lineage>
</organism>
<keyword evidence="2" id="KW-1185">Reference proteome</keyword>
<protein>
    <recommendedName>
        <fullName evidence="3">Outer membrane protein beta-barrel domain-containing protein</fullName>
    </recommendedName>
</protein>
<gene>
    <name evidence="1" type="ORF">DWY20_02390</name>
</gene>
<reference evidence="1 2" key="1">
    <citation type="submission" date="2018-08" db="EMBL/GenBank/DDBJ databases">
        <title>A genome reference for cultivated species of the human gut microbiota.</title>
        <authorList>
            <person name="Zou Y."/>
            <person name="Xue W."/>
            <person name="Luo G."/>
        </authorList>
    </citation>
    <scope>NUCLEOTIDE SEQUENCE [LARGE SCALE GENOMIC DNA]</scope>
    <source>
        <strain evidence="1 2">AF24-2</strain>
    </source>
</reference>